<gene>
    <name evidence="7" type="ORF">Scep_011472</name>
</gene>
<evidence type="ECO:0000259" key="6">
    <source>
        <dbReference type="Pfam" id="PF08100"/>
    </source>
</evidence>
<dbReference type="Gene3D" id="1.10.10.10">
    <property type="entry name" value="Winged helix-like DNA-binding domain superfamily/Winged helix DNA-binding domain"/>
    <property type="match status" value="1"/>
</dbReference>
<organism evidence="7 8">
    <name type="scientific">Stephania cephalantha</name>
    <dbReference type="NCBI Taxonomy" id="152367"/>
    <lineage>
        <taxon>Eukaryota</taxon>
        <taxon>Viridiplantae</taxon>
        <taxon>Streptophyta</taxon>
        <taxon>Embryophyta</taxon>
        <taxon>Tracheophyta</taxon>
        <taxon>Spermatophyta</taxon>
        <taxon>Magnoliopsida</taxon>
        <taxon>Ranunculales</taxon>
        <taxon>Menispermaceae</taxon>
        <taxon>Menispermoideae</taxon>
        <taxon>Cissampelideae</taxon>
        <taxon>Stephania</taxon>
    </lineage>
</organism>
<dbReference type="FunFam" id="3.40.50.150:FF:000057">
    <property type="entry name" value="O-methyltransferase ZRP4"/>
    <property type="match status" value="1"/>
</dbReference>
<evidence type="ECO:0008006" key="9">
    <source>
        <dbReference type="Google" id="ProtNLM"/>
    </source>
</evidence>
<dbReference type="AlphaFoldDB" id="A0AAP0JDE7"/>
<comment type="caution">
    <text evidence="7">The sequence shown here is derived from an EMBL/GenBank/DDBJ whole genome shotgun (WGS) entry which is preliminary data.</text>
</comment>
<dbReference type="GO" id="GO:0008171">
    <property type="term" value="F:O-methyltransferase activity"/>
    <property type="evidence" value="ECO:0007669"/>
    <property type="project" value="InterPro"/>
</dbReference>
<keyword evidence="1" id="KW-0489">Methyltransferase</keyword>
<dbReference type="Pfam" id="PF08100">
    <property type="entry name" value="Dimerisation"/>
    <property type="match status" value="1"/>
</dbReference>
<dbReference type="InterPro" id="IPR029063">
    <property type="entry name" value="SAM-dependent_MTases_sf"/>
</dbReference>
<dbReference type="GO" id="GO:0032259">
    <property type="term" value="P:methylation"/>
    <property type="evidence" value="ECO:0007669"/>
    <property type="project" value="UniProtKB-KW"/>
</dbReference>
<dbReference type="EMBL" id="JBBNAG010000005">
    <property type="protein sequence ID" value="KAK9131944.1"/>
    <property type="molecule type" value="Genomic_DNA"/>
</dbReference>
<keyword evidence="3" id="KW-0949">S-adenosyl-L-methionine</keyword>
<dbReference type="InterPro" id="IPR016461">
    <property type="entry name" value="COMT-like"/>
</dbReference>
<dbReference type="InterPro" id="IPR036390">
    <property type="entry name" value="WH_DNA-bd_sf"/>
</dbReference>
<name>A0AAP0JDE7_9MAGN</name>
<dbReference type="Gene3D" id="3.40.50.150">
    <property type="entry name" value="Vaccinia Virus protein VP39"/>
    <property type="match status" value="1"/>
</dbReference>
<sequence>MQPCMPTHSLVSHLYSIILVHSCIEVCAHISTKMFIYNHYSQILLTFLHCIAWVAMAEMGAKHKELLQAQAHLYKHTNYYANSMSLKCAVELSIPEIINHHGKPMTHSQLVTALQIPQSRSTHLYRLMRLLVHNGFFTMQKVHDHDEHLQLELQEELEGYVLTLSSKLLLKDHRTFATAFLGPTFQKPWQVLSGWIKGGEGDTPFEAAHGKGIWDYGLEHPDVSNLFNEAMAGDSSVVSSVLVTECKAMFEGVTSLVDVGGGIGVVGRAIAEAFPHIKCHVLDRPHVVASCKGRENLEFVAGDMFQGIPSADAVFLKWILHDWNDEDCLKILKRCREAIVSKEKVGKVIIIDIVVDHKGGNHDSTELQLMLDTVLAISVDGRERSEREWEKLFMESGFTSYKITPLGFRSVIEVFP</sequence>
<dbReference type="InterPro" id="IPR001077">
    <property type="entry name" value="COMT_C"/>
</dbReference>
<evidence type="ECO:0000256" key="1">
    <source>
        <dbReference type="ARBA" id="ARBA00022603"/>
    </source>
</evidence>
<keyword evidence="2" id="KW-0808">Transferase</keyword>
<keyword evidence="4" id="KW-1133">Transmembrane helix</keyword>
<dbReference type="PANTHER" id="PTHR11746">
    <property type="entry name" value="O-METHYLTRANSFERASE"/>
    <property type="match status" value="1"/>
</dbReference>
<reference evidence="7 8" key="1">
    <citation type="submission" date="2024-01" db="EMBL/GenBank/DDBJ databases">
        <title>Genome assemblies of Stephania.</title>
        <authorList>
            <person name="Yang L."/>
        </authorList>
    </citation>
    <scope>NUCLEOTIDE SEQUENCE [LARGE SCALE GENOMIC DNA]</scope>
    <source>
        <strain evidence="7">JXDWG</strain>
        <tissue evidence="7">Leaf</tissue>
    </source>
</reference>
<keyword evidence="4" id="KW-0812">Transmembrane</keyword>
<proteinExistence type="predicted"/>
<evidence type="ECO:0000256" key="3">
    <source>
        <dbReference type="ARBA" id="ARBA00022691"/>
    </source>
</evidence>
<dbReference type="SUPFAM" id="SSF46785">
    <property type="entry name" value="Winged helix' DNA-binding domain"/>
    <property type="match status" value="1"/>
</dbReference>
<feature type="transmembrane region" description="Helical" evidence="4">
    <location>
        <begin position="12"/>
        <end position="31"/>
    </location>
</feature>
<keyword evidence="4" id="KW-0472">Membrane</keyword>
<evidence type="ECO:0000259" key="5">
    <source>
        <dbReference type="Pfam" id="PF00891"/>
    </source>
</evidence>
<evidence type="ECO:0000256" key="4">
    <source>
        <dbReference type="SAM" id="Phobius"/>
    </source>
</evidence>
<protein>
    <recommendedName>
        <fullName evidence="9">O-methyltransferase</fullName>
    </recommendedName>
</protein>
<dbReference type="PROSITE" id="PS51683">
    <property type="entry name" value="SAM_OMT_II"/>
    <property type="match status" value="1"/>
</dbReference>
<dbReference type="SUPFAM" id="SSF53335">
    <property type="entry name" value="S-adenosyl-L-methionine-dependent methyltransferases"/>
    <property type="match status" value="1"/>
</dbReference>
<keyword evidence="8" id="KW-1185">Reference proteome</keyword>
<evidence type="ECO:0000313" key="7">
    <source>
        <dbReference type="EMBL" id="KAK9131944.1"/>
    </source>
</evidence>
<dbReference type="InterPro" id="IPR036388">
    <property type="entry name" value="WH-like_DNA-bd_sf"/>
</dbReference>
<feature type="transmembrane region" description="Helical" evidence="4">
    <location>
        <begin position="43"/>
        <end position="61"/>
    </location>
</feature>
<evidence type="ECO:0000256" key="2">
    <source>
        <dbReference type="ARBA" id="ARBA00022679"/>
    </source>
</evidence>
<evidence type="ECO:0000313" key="8">
    <source>
        <dbReference type="Proteomes" id="UP001419268"/>
    </source>
</evidence>
<accession>A0AAP0JDE7</accession>
<feature type="domain" description="O-methyltransferase dimerisation" evidence="6">
    <location>
        <begin position="75"/>
        <end position="171"/>
    </location>
</feature>
<dbReference type="InterPro" id="IPR012967">
    <property type="entry name" value="COMT_dimerisation"/>
</dbReference>
<dbReference type="Proteomes" id="UP001419268">
    <property type="component" value="Unassembled WGS sequence"/>
</dbReference>
<feature type="domain" description="O-methyltransferase C-terminal" evidence="5">
    <location>
        <begin position="189"/>
        <end position="398"/>
    </location>
</feature>
<dbReference type="Pfam" id="PF00891">
    <property type="entry name" value="Methyltransf_2"/>
    <property type="match status" value="1"/>
</dbReference>
<dbReference type="FunFam" id="1.10.10.10:FF:000213">
    <property type="entry name" value="Coniferyl alcohol 9-O-methyltransferase"/>
    <property type="match status" value="1"/>
</dbReference>
<dbReference type="GO" id="GO:0046983">
    <property type="term" value="F:protein dimerization activity"/>
    <property type="evidence" value="ECO:0007669"/>
    <property type="project" value="InterPro"/>
</dbReference>